<dbReference type="GO" id="GO:0005737">
    <property type="term" value="C:cytoplasm"/>
    <property type="evidence" value="ECO:0007669"/>
    <property type="project" value="TreeGrafter"/>
</dbReference>
<organism evidence="14 15">
    <name type="scientific">Pomacea canaliculata</name>
    <name type="common">Golden apple snail</name>
    <dbReference type="NCBI Taxonomy" id="400727"/>
    <lineage>
        <taxon>Eukaryota</taxon>
        <taxon>Metazoa</taxon>
        <taxon>Spiralia</taxon>
        <taxon>Lophotrochozoa</taxon>
        <taxon>Mollusca</taxon>
        <taxon>Gastropoda</taxon>
        <taxon>Caenogastropoda</taxon>
        <taxon>Architaenioglossa</taxon>
        <taxon>Ampullarioidea</taxon>
        <taxon>Ampullariidae</taxon>
        <taxon>Pomacea</taxon>
    </lineage>
</organism>
<dbReference type="SMART" id="SM00248">
    <property type="entry name" value="ANK"/>
    <property type="match status" value="7"/>
</dbReference>
<dbReference type="PROSITE" id="PS50135">
    <property type="entry name" value="ZF_ZZ_2"/>
    <property type="match status" value="1"/>
</dbReference>
<comment type="catalytic activity">
    <reaction evidence="1">
        <text>S-ubiquitinyl-[E2 ubiquitin-conjugating enzyme]-L-cysteine + [acceptor protein]-L-lysine = [E2 ubiquitin-conjugating enzyme]-L-cysteine + N(6)-ubiquitinyl-[acceptor protein]-L-lysine.</text>
        <dbReference type="EC" id="2.3.2.27"/>
    </reaction>
</comment>
<protein>
    <recommendedName>
        <fullName evidence="11">Poly [ADP-ribose] polymerase</fullName>
        <shortName evidence="11">PARP</shortName>
        <ecNumber evidence="11">2.4.2.-</ecNumber>
    </recommendedName>
</protein>
<feature type="repeat" description="ANK" evidence="9">
    <location>
        <begin position="362"/>
        <end position="394"/>
    </location>
</feature>
<keyword evidence="9" id="KW-0040">ANK repeat</keyword>
<feature type="repeat" description="ANK" evidence="9">
    <location>
        <begin position="498"/>
        <end position="530"/>
    </location>
</feature>
<dbReference type="GO" id="GO:0061630">
    <property type="term" value="F:ubiquitin protein ligase activity"/>
    <property type="evidence" value="ECO:0007669"/>
    <property type="project" value="UniProtKB-EC"/>
</dbReference>
<dbReference type="PROSITE" id="PS50088">
    <property type="entry name" value="ANK_REPEAT"/>
    <property type="match status" value="5"/>
</dbReference>
<dbReference type="EC" id="2.4.2.-" evidence="11"/>
<feature type="domain" description="PARP catalytic" evidence="13">
    <location>
        <begin position="610"/>
        <end position="809"/>
    </location>
</feature>
<dbReference type="STRING" id="400727.A0A2T7PUL1"/>
<feature type="repeat" description="ANK" evidence="9">
    <location>
        <begin position="296"/>
        <end position="328"/>
    </location>
</feature>
<dbReference type="OrthoDB" id="6133115at2759"/>
<keyword evidence="15" id="KW-1185">Reference proteome</keyword>
<dbReference type="InterPro" id="IPR040847">
    <property type="entry name" value="SH3_15"/>
</dbReference>
<dbReference type="Gene3D" id="1.25.40.20">
    <property type="entry name" value="Ankyrin repeat-containing domain"/>
    <property type="match status" value="3"/>
</dbReference>
<name>A0A2T7PUL1_POMCA</name>
<evidence type="ECO:0000256" key="11">
    <source>
        <dbReference type="RuleBase" id="RU362114"/>
    </source>
</evidence>
<dbReference type="CDD" id="cd01439">
    <property type="entry name" value="TCCD_inducible_PARP_like"/>
    <property type="match status" value="1"/>
</dbReference>
<dbReference type="PROSITE" id="PS51059">
    <property type="entry name" value="PARP_CATALYTIC"/>
    <property type="match status" value="1"/>
</dbReference>
<dbReference type="InterPro" id="IPR002110">
    <property type="entry name" value="Ankyrin_rpt"/>
</dbReference>
<evidence type="ECO:0000256" key="8">
    <source>
        <dbReference type="ARBA" id="ARBA00022833"/>
    </source>
</evidence>
<feature type="repeat" description="ANK" evidence="9">
    <location>
        <begin position="329"/>
        <end position="361"/>
    </location>
</feature>
<dbReference type="UniPathway" id="UPA00143"/>
<dbReference type="PROSITE" id="PS50297">
    <property type="entry name" value="ANK_REP_REGION"/>
    <property type="match status" value="5"/>
</dbReference>
<evidence type="ECO:0000313" key="14">
    <source>
        <dbReference type="EMBL" id="PVD37099.1"/>
    </source>
</evidence>
<evidence type="ECO:0000259" key="12">
    <source>
        <dbReference type="PROSITE" id="PS50135"/>
    </source>
</evidence>
<comment type="caution">
    <text evidence="14">The sequence shown here is derived from an EMBL/GenBank/DDBJ whole genome shotgun (WGS) entry which is preliminary data.</text>
</comment>
<dbReference type="SUPFAM" id="SSF48403">
    <property type="entry name" value="Ankyrin repeat"/>
    <property type="match status" value="1"/>
</dbReference>
<dbReference type="Pfam" id="PF12796">
    <property type="entry name" value="Ank_2"/>
    <property type="match status" value="2"/>
</dbReference>
<dbReference type="EMBL" id="PZQS01000002">
    <property type="protein sequence ID" value="PVD37099.1"/>
    <property type="molecule type" value="Genomic_DNA"/>
</dbReference>
<evidence type="ECO:0000256" key="5">
    <source>
        <dbReference type="ARBA" id="ARBA00022737"/>
    </source>
</evidence>
<dbReference type="InterPro" id="IPR043145">
    <property type="entry name" value="Znf_ZZ_sf"/>
</dbReference>
<dbReference type="Gene3D" id="3.30.60.90">
    <property type="match status" value="1"/>
</dbReference>
<dbReference type="Proteomes" id="UP000245119">
    <property type="component" value="Linkage Group LG2"/>
</dbReference>
<keyword evidence="6 10" id="KW-0863">Zinc-finger</keyword>
<dbReference type="PANTHER" id="PTHR24202:SF4">
    <property type="entry name" value="E3 UBIQUITIN-PROTEIN LIGASE MIB2-RELATED"/>
    <property type="match status" value="1"/>
</dbReference>
<keyword evidence="4" id="KW-0479">Metal-binding</keyword>
<dbReference type="Gene3D" id="3.90.228.10">
    <property type="match status" value="1"/>
</dbReference>
<gene>
    <name evidence="14" type="ORF">C0Q70_04093</name>
</gene>
<reference evidence="14 15" key="1">
    <citation type="submission" date="2018-04" db="EMBL/GenBank/DDBJ databases">
        <title>The genome of golden apple snail Pomacea canaliculata provides insight into stress tolerance and invasive adaptation.</title>
        <authorList>
            <person name="Liu C."/>
            <person name="Liu B."/>
            <person name="Ren Y."/>
            <person name="Zhang Y."/>
            <person name="Wang H."/>
            <person name="Li S."/>
            <person name="Jiang F."/>
            <person name="Yin L."/>
            <person name="Zhang G."/>
            <person name="Qian W."/>
            <person name="Fan W."/>
        </authorList>
    </citation>
    <scope>NUCLEOTIDE SEQUENCE [LARGE SCALE GENOMIC DNA]</scope>
    <source>
        <strain evidence="14">SZHN2017</strain>
        <tissue evidence="14">Muscle</tissue>
    </source>
</reference>
<proteinExistence type="predicted"/>
<dbReference type="GO" id="GO:0003950">
    <property type="term" value="F:NAD+ poly-ADP-ribosyltransferase activity"/>
    <property type="evidence" value="ECO:0007669"/>
    <property type="project" value="UniProtKB-UniRule"/>
</dbReference>
<keyword evidence="3 11" id="KW-0808">Transferase</keyword>
<evidence type="ECO:0000256" key="10">
    <source>
        <dbReference type="PROSITE-ProRule" id="PRU00228"/>
    </source>
</evidence>
<evidence type="ECO:0000259" key="13">
    <source>
        <dbReference type="PROSITE" id="PS51059"/>
    </source>
</evidence>
<evidence type="ECO:0000256" key="9">
    <source>
        <dbReference type="PROSITE-ProRule" id="PRU00023"/>
    </source>
</evidence>
<keyword evidence="8" id="KW-0862">Zinc</keyword>
<dbReference type="Gene3D" id="2.30.30.40">
    <property type="entry name" value="SH3 Domains"/>
    <property type="match status" value="1"/>
</dbReference>
<sequence length="809" mass="89683">MRWKCCVCTDYDLCTPCYYADRHDRTHPFLRYTTEDSKLVRLPPRSASNKQDVHGLVKGAVVVRGPHWRFENQDDVIKPDQIHLKQGDKVIVDVDLNTFQKLHKEHSCGWNDGMKQCLSEVGTIVKIPHSTIMQLQYEDARVWNVIRHVLNKVGSFQKGGSVQIIDSYNAAVELQVGHGGWNDRMEDVLGKLGKIMDIDGDGDLKVEVDGKIWLLNPVSCTQHFDINQQKIARPAAVDVKKTVSQSSTITERLSSFHGRLPPDKVKEYITAAFEGDLEKVKAFVTNNPAKVDSRADGRTALHLACNKGHLPIVQFLLGAGANKDLADDDGDTPLHYAADGEKNLVLEELCKQKAKMDTKNKNGLTALHIAVSQKDSASVDVLVNFGADVNVQDADGDTAMHEAIKNNDHKIIKCLLKCEKLDGSKTNKDGQNIMHVAAIKGNERVVEKLIKQKQSLASVTCGPDDFTPLHLAAINGRTAVAGMLIKQGNVQINAKDKHGRTPLHHAVHCCNQHVIDVLLSIGADVNIQDEDGNTAAHLAQMPKSSSAVAEGGDVLVQSILCMLAECGADLGIRNKFSKTPLDLCKAPEVKAKLKGIADKVKGRQRDRDDIPPHWTTMDNQELLVEALKPENPLTAEEYKDVKQKFHMTMSNADIVSIRRIQNRTLWDVYHATKRTMERKYGLGAANELALFHGTSFKCVEAIQHQNIDPLLAGENVGTIWGKGAYFAIDAKISDNYASSDDDGYRYMFMARVLTGQIAQGARDLKRPPPLDSTMPNALADAVVDDMNNPRVYVVFRNQQIYPEFLIQYT</sequence>
<dbReference type="GO" id="GO:0008270">
    <property type="term" value="F:zinc ion binding"/>
    <property type="evidence" value="ECO:0007669"/>
    <property type="project" value="UniProtKB-KW"/>
</dbReference>
<dbReference type="InterPro" id="IPR036770">
    <property type="entry name" value="Ankyrin_rpt-contain_sf"/>
</dbReference>
<evidence type="ECO:0000256" key="1">
    <source>
        <dbReference type="ARBA" id="ARBA00000900"/>
    </source>
</evidence>
<dbReference type="Pfam" id="PF00644">
    <property type="entry name" value="PARP"/>
    <property type="match status" value="1"/>
</dbReference>
<accession>A0A2T7PUL1</accession>
<dbReference type="GO" id="GO:0016567">
    <property type="term" value="P:protein ubiquitination"/>
    <property type="evidence" value="ECO:0007669"/>
    <property type="project" value="UniProtKB-UniPathway"/>
</dbReference>
<keyword evidence="11" id="KW-0520">NAD</keyword>
<evidence type="ECO:0000256" key="2">
    <source>
        <dbReference type="ARBA" id="ARBA00004906"/>
    </source>
</evidence>
<dbReference type="Pfam" id="PF00569">
    <property type="entry name" value="ZZ"/>
    <property type="match status" value="1"/>
</dbReference>
<evidence type="ECO:0000256" key="7">
    <source>
        <dbReference type="ARBA" id="ARBA00022786"/>
    </source>
</evidence>
<dbReference type="PRINTS" id="PR01415">
    <property type="entry name" value="ANKYRIN"/>
</dbReference>
<feature type="repeat" description="ANK" evidence="9">
    <location>
        <begin position="464"/>
        <end position="488"/>
    </location>
</feature>
<dbReference type="InterPro" id="IPR012317">
    <property type="entry name" value="Poly(ADP-ribose)pol_cat_dom"/>
</dbReference>
<dbReference type="InterPro" id="IPR000433">
    <property type="entry name" value="Znf_ZZ"/>
</dbReference>
<keyword evidence="7" id="KW-0833">Ubl conjugation pathway</keyword>
<evidence type="ECO:0000256" key="3">
    <source>
        <dbReference type="ARBA" id="ARBA00022679"/>
    </source>
</evidence>
<keyword evidence="5" id="KW-0677">Repeat</keyword>
<dbReference type="Pfam" id="PF18346">
    <property type="entry name" value="SH3_15"/>
    <property type="match status" value="2"/>
</dbReference>
<dbReference type="SUPFAM" id="SSF56399">
    <property type="entry name" value="ADP-ribosylation"/>
    <property type="match status" value="1"/>
</dbReference>
<dbReference type="Pfam" id="PF13637">
    <property type="entry name" value="Ank_4"/>
    <property type="match status" value="1"/>
</dbReference>
<feature type="domain" description="ZZ-type" evidence="12">
    <location>
        <begin position="1"/>
        <end position="37"/>
    </location>
</feature>
<keyword evidence="11" id="KW-0328">Glycosyltransferase</keyword>
<evidence type="ECO:0000256" key="4">
    <source>
        <dbReference type="ARBA" id="ARBA00022723"/>
    </source>
</evidence>
<dbReference type="AlphaFoldDB" id="A0A2T7PUL1"/>
<evidence type="ECO:0000256" key="6">
    <source>
        <dbReference type="ARBA" id="ARBA00022771"/>
    </source>
</evidence>
<dbReference type="PANTHER" id="PTHR24202">
    <property type="entry name" value="E3 UBIQUITIN-PROTEIN LIGASE MIB2"/>
    <property type="match status" value="1"/>
</dbReference>
<comment type="pathway">
    <text evidence="2">Protein modification; protein ubiquitination.</text>
</comment>
<dbReference type="SUPFAM" id="SSF57850">
    <property type="entry name" value="RING/U-box"/>
    <property type="match status" value="1"/>
</dbReference>
<evidence type="ECO:0000313" key="15">
    <source>
        <dbReference type="Proteomes" id="UP000245119"/>
    </source>
</evidence>